<keyword evidence="1" id="KW-0812">Transmembrane</keyword>
<keyword evidence="3" id="KW-1185">Reference proteome</keyword>
<evidence type="ECO:0000313" key="3">
    <source>
        <dbReference type="Proteomes" id="UP000008467"/>
    </source>
</evidence>
<gene>
    <name evidence="2" type="ordered locus">Clole_0200</name>
</gene>
<dbReference type="EMBL" id="CP002582">
    <property type="protein sequence ID" value="ADZ81953.1"/>
    <property type="molecule type" value="Genomic_DNA"/>
</dbReference>
<organism evidence="2 3">
    <name type="scientific">Cellulosilyticum lentocellum (strain ATCC 49066 / DSM 5427 / NCIMB 11756 / RHM5)</name>
    <name type="common">Clostridium lentocellum</name>
    <dbReference type="NCBI Taxonomy" id="642492"/>
    <lineage>
        <taxon>Bacteria</taxon>
        <taxon>Bacillati</taxon>
        <taxon>Bacillota</taxon>
        <taxon>Clostridia</taxon>
        <taxon>Lachnospirales</taxon>
        <taxon>Cellulosilyticaceae</taxon>
        <taxon>Cellulosilyticum</taxon>
    </lineage>
</organism>
<keyword evidence="1" id="KW-1133">Transmembrane helix</keyword>
<dbReference type="HOGENOM" id="CLU_444605_0_0_9"/>
<feature type="transmembrane region" description="Helical" evidence="1">
    <location>
        <begin position="16"/>
        <end position="37"/>
    </location>
</feature>
<dbReference type="KEGG" id="cle:Clole_0200"/>
<evidence type="ECO:0000313" key="2">
    <source>
        <dbReference type="EMBL" id="ADZ81953.1"/>
    </source>
</evidence>
<name>F2JI09_CELLD</name>
<proteinExistence type="predicted"/>
<dbReference type="AlphaFoldDB" id="F2JI09"/>
<reference evidence="2 3" key="1">
    <citation type="journal article" date="2011" name="J. Bacteriol.">
        <title>Complete genome sequence of the cellulose-degrading bacterium Cellulosilyticum lentocellum.</title>
        <authorList>
            <consortium name="US DOE Joint Genome Institute"/>
            <person name="Miller D.A."/>
            <person name="Suen G."/>
            <person name="Bruce D."/>
            <person name="Copeland A."/>
            <person name="Cheng J.F."/>
            <person name="Detter C."/>
            <person name="Goodwin L.A."/>
            <person name="Han C.S."/>
            <person name="Hauser L.J."/>
            <person name="Land M.L."/>
            <person name="Lapidus A."/>
            <person name="Lucas S."/>
            <person name="Meincke L."/>
            <person name="Pitluck S."/>
            <person name="Tapia R."/>
            <person name="Teshima H."/>
            <person name="Woyke T."/>
            <person name="Fox B.G."/>
            <person name="Angert E.R."/>
            <person name="Currie C.R."/>
        </authorList>
    </citation>
    <scope>NUCLEOTIDE SEQUENCE [LARGE SCALE GENOMIC DNA]</scope>
    <source>
        <strain evidence="3">ATCC 49066 / DSM 5427 / NCIMB 11756 / RHM5</strain>
    </source>
</reference>
<accession>F2JI09</accession>
<keyword evidence="1" id="KW-0472">Membrane</keyword>
<dbReference type="SUPFAM" id="SSF82171">
    <property type="entry name" value="DPP6 N-terminal domain-like"/>
    <property type="match status" value="1"/>
</dbReference>
<protein>
    <submittedName>
        <fullName evidence="2">Uncharacterized protein</fullName>
    </submittedName>
</protein>
<dbReference type="Proteomes" id="UP000008467">
    <property type="component" value="Chromosome"/>
</dbReference>
<evidence type="ECO:0000256" key="1">
    <source>
        <dbReference type="SAM" id="Phobius"/>
    </source>
</evidence>
<sequence>MQCRASSQEKDGGNRFYVFMTLLVLIGLGLGVGIIFYKGMDAAVGAAFEENYELNAMVGFEYTNWNTPGVGNLYIKNIGEEKQLIAKQIGSEQYAYSAISGTLAYVDHTNNLYIAKQGVAAIQISENVSGDGLNFSKSGKYLFFNSSLDSSQWYFYDIRNNFKGIYTDAEQNNVYIDEDSEDIYYLDASNHLYKKSKGGDKKQIAANVEEYSVIGKNEVLCRLNGGNPAYVIYHARGQKIQEERIENIDDIDLTQLEGSNKQKLLCFIGHSSSEPNVSHLYVKLKGQEAIKVAENVTSYSYCEEDNSIYYLNSEQILYQLAVPKVNKKYLGNRTYFIKALEECKVTAILKNCSYFKSSPSHGNIMARTQDGTLYLCRNNMKFKLASGSLQEDLFNDYVVYRTAKNEIFVQQDINNKELEALEQPILLTDQAQGDYTTSLYGKYLTYACLEGEGNEQKVAIKAYNKATGIVDILDDANTYDKVLVNQLTYIRKLKYDEVVGAYACADYNCLVKMESDGTFRLYRDGVEQVSCMQTYEGYSRASLMVEEGGIIAHLNPYDSYEITTVMTIGTRITLSMNGSCEVNVDGSTTYTLTPITEEVFNQRLEQQKKVEEER</sequence>
<dbReference type="RefSeq" id="WP_013655254.1">
    <property type="nucleotide sequence ID" value="NC_015275.1"/>
</dbReference>